<evidence type="ECO:0008006" key="5">
    <source>
        <dbReference type="Google" id="ProtNLM"/>
    </source>
</evidence>
<keyword evidence="4" id="KW-1185">Reference proteome</keyword>
<organism evidence="3 4">
    <name type="scientific">Pseudooceanicola albus</name>
    <dbReference type="NCBI Taxonomy" id="2692189"/>
    <lineage>
        <taxon>Bacteria</taxon>
        <taxon>Pseudomonadati</taxon>
        <taxon>Pseudomonadota</taxon>
        <taxon>Alphaproteobacteria</taxon>
        <taxon>Rhodobacterales</taxon>
        <taxon>Paracoccaceae</taxon>
        <taxon>Pseudooceanicola</taxon>
    </lineage>
</organism>
<reference evidence="3 4" key="1">
    <citation type="submission" date="2019-12" db="EMBL/GenBank/DDBJ databases">
        <authorList>
            <person name="Li M."/>
        </authorList>
    </citation>
    <scope>NUCLEOTIDE SEQUENCE [LARGE SCALE GENOMIC DNA]</scope>
    <source>
        <strain evidence="3 4">GBMRC 2024</strain>
    </source>
</reference>
<gene>
    <name evidence="3" type="ORF">GR170_07040</name>
</gene>
<keyword evidence="2" id="KW-0812">Transmembrane</keyword>
<evidence type="ECO:0000313" key="3">
    <source>
        <dbReference type="EMBL" id="MXN17582.1"/>
    </source>
</evidence>
<dbReference type="RefSeq" id="WP_160893055.1">
    <property type="nucleotide sequence ID" value="NZ_WUMU01000005.1"/>
</dbReference>
<dbReference type="AlphaFoldDB" id="A0A6L7G1J7"/>
<sequence length="641" mass="66897">MRPNFALNFLPEGLDLLHRLPPAAGAPDAASRWETVGHVPFEAPRFAEGVAALKARAAELYPAPYYCTLVLPRDQVRFLEAVVTGTEEIEDQVRARLDGATPYPLEDLAYCWQEDDDGRLRIAAIALETLEEAERFAIAQGFAPVTFMAQGDPEDSLYPEAPWFGATFCAETLLEGESPEPERGEPVFPLTPGPELAEARSAVPLAAPQQPGTEPVVRAAEAALHQRPDPVRAPAAPQPSAGLSDESSRMTVFGARGVRGPTPAGGLLRGLILLLVLIALALGGWLALKGPGAFSDLRLLFGAPSETGDVLQSPAQTTGADAPVGDDSPQARDPHPTQIASGQVATPAEARARYGATGIWQRAPAQSPVPQPTQLGQITFPQITAADRVGATQALPAPPGLRPGTGFRSPPNPPPADEKFALDSRGLVPATTDGAETPQGVMVYAGHPEVLPPATVFPEAPVPEAASDPEAADPATAPGADTPVANGPVTAPITPRKRPEGLVPPEPEAPPVPEGSHAAEEGLRPRPRPENFQAKVAAAQAKAAAAPPAPTPSAQTVVPARPSPASVARTATDKNELNLKQVNLLGVTGSTSKRTALVRLGDGNVVRVKVGDTLDGGRVAAIGETQLRYIKNGRNILLQMP</sequence>
<accession>A0A6L7G1J7</accession>
<feature type="compositionally biased region" description="Low complexity" evidence="1">
    <location>
        <begin position="458"/>
        <end position="485"/>
    </location>
</feature>
<keyword evidence="2" id="KW-1133">Transmembrane helix</keyword>
<feature type="region of interest" description="Disordered" evidence="1">
    <location>
        <begin position="454"/>
        <end position="527"/>
    </location>
</feature>
<name>A0A6L7G1J7_9RHOB</name>
<evidence type="ECO:0000256" key="1">
    <source>
        <dbReference type="SAM" id="MobiDB-lite"/>
    </source>
</evidence>
<evidence type="ECO:0000313" key="4">
    <source>
        <dbReference type="Proteomes" id="UP000477911"/>
    </source>
</evidence>
<feature type="region of interest" description="Disordered" evidence="1">
    <location>
        <begin position="309"/>
        <end position="348"/>
    </location>
</feature>
<feature type="compositionally biased region" description="Basic and acidic residues" evidence="1">
    <location>
        <begin position="517"/>
        <end position="527"/>
    </location>
</feature>
<feature type="transmembrane region" description="Helical" evidence="2">
    <location>
        <begin position="266"/>
        <end position="288"/>
    </location>
</feature>
<comment type="caution">
    <text evidence="3">The sequence shown here is derived from an EMBL/GenBank/DDBJ whole genome shotgun (WGS) entry which is preliminary data.</text>
</comment>
<dbReference type="Proteomes" id="UP000477911">
    <property type="component" value="Unassembled WGS sequence"/>
</dbReference>
<proteinExistence type="predicted"/>
<evidence type="ECO:0000256" key="2">
    <source>
        <dbReference type="SAM" id="Phobius"/>
    </source>
</evidence>
<dbReference type="EMBL" id="WUMU01000005">
    <property type="protein sequence ID" value="MXN17582.1"/>
    <property type="molecule type" value="Genomic_DNA"/>
</dbReference>
<feature type="compositionally biased region" description="Pro residues" evidence="1">
    <location>
        <begin position="502"/>
        <end position="513"/>
    </location>
</feature>
<keyword evidence="2" id="KW-0472">Membrane</keyword>
<feature type="region of interest" description="Disordered" evidence="1">
    <location>
        <begin position="223"/>
        <end position="247"/>
    </location>
</feature>
<feature type="region of interest" description="Disordered" evidence="1">
    <location>
        <begin position="393"/>
        <end position="420"/>
    </location>
</feature>
<protein>
    <recommendedName>
        <fullName evidence="5">Type IV pilus biogenesis</fullName>
    </recommendedName>
</protein>